<reference evidence="1 2" key="1">
    <citation type="journal article" date="2019" name="Environ. Microbiol.">
        <title>Species interactions and distinct microbial communities in high Arctic permafrost affected cryosols are associated with the CH4 and CO2 gas fluxes.</title>
        <authorList>
            <person name="Altshuler I."/>
            <person name="Hamel J."/>
            <person name="Turney S."/>
            <person name="Magnuson E."/>
            <person name="Levesque R."/>
            <person name="Greer C."/>
            <person name="Whyte L.G."/>
        </authorList>
    </citation>
    <scope>NUCLEOTIDE SEQUENCE [LARGE SCALE GENOMIC DNA]</scope>
    <source>
        <strain evidence="1 2">42</strain>
    </source>
</reference>
<evidence type="ECO:0000313" key="1">
    <source>
        <dbReference type="EMBL" id="TPG38388.1"/>
    </source>
</evidence>
<dbReference type="EMBL" id="RCZH01000010">
    <property type="protein sequence ID" value="TPG38388.1"/>
    <property type="molecule type" value="Genomic_DNA"/>
</dbReference>
<dbReference type="Proteomes" id="UP000319700">
    <property type="component" value="Unassembled WGS sequence"/>
</dbReference>
<comment type="caution">
    <text evidence="1">The sequence shown here is derived from an EMBL/GenBank/DDBJ whole genome shotgun (WGS) entry which is preliminary data.</text>
</comment>
<accession>A0A502EL02</accession>
<protein>
    <submittedName>
        <fullName evidence="1">Uncharacterized protein</fullName>
    </submittedName>
</protein>
<keyword evidence="2" id="KW-1185">Reference proteome</keyword>
<dbReference type="AlphaFoldDB" id="A0A502EL02"/>
<proteinExistence type="predicted"/>
<sequence>MKLSLEQMEEYVNNGRAIDATMGGLILGRSHDDGGIYFWVKKGNYYSLEGEVEGYEYILNFGATDFFEESSKRFHQYEKHKGDFEEYFPISHIKILDTRREIEPKFLLFDDNKFSIINKFSAKGYLETIDKMNKAITYKIIGDNLAERIFHNTDQIEIKFYDELEGFVQINQSN</sequence>
<evidence type="ECO:0000313" key="2">
    <source>
        <dbReference type="Proteomes" id="UP000319700"/>
    </source>
</evidence>
<gene>
    <name evidence="1" type="ORF">EAH81_15765</name>
</gene>
<name>A0A502EL02_9FLAO</name>
<organism evidence="1 2">
    <name type="scientific">Flavobacterium pectinovorum</name>
    <dbReference type="NCBI Taxonomy" id="29533"/>
    <lineage>
        <taxon>Bacteria</taxon>
        <taxon>Pseudomonadati</taxon>
        <taxon>Bacteroidota</taxon>
        <taxon>Flavobacteriia</taxon>
        <taxon>Flavobacteriales</taxon>
        <taxon>Flavobacteriaceae</taxon>
        <taxon>Flavobacterium</taxon>
    </lineage>
</organism>